<feature type="transmembrane region" description="Helical" evidence="1">
    <location>
        <begin position="52"/>
        <end position="77"/>
    </location>
</feature>
<proteinExistence type="predicted"/>
<protein>
    <recommendedName>
        <fullName evidence="4">Transmembrane protein</fullName>
    </recommendedName>
</protein>
<evidence type="ECO:0008006" key="4">
    <source>
        <dbReference type="Google" id="ProtNLM"/>
    </source>
</evidence>
<gene>
    <name evidence="2" type="ORF">ElyMa_002736400</name>
</gene>
<dbReference type="Proteomes" id="UP000762676">
    <property type="component" value="Unassembled WGS sequence"/>
</dbReference>
<accession>A0AAV4HGR1</accession>
<dbReference type="AlphaFoldDB" id="A0AAV4HGR1"/>
<comment type="caution">
    <text evidence="2">The sequence shown here is derived from an EMBL/GenBank/DDBJ whole genome shotgun (WGS) entry which is preliminary data.</text>
</comment>
<keyword evidence="1" id="KW-0472">Membrane</keyword>
<dbReference type="EMBL" id="BMAT01005613">
    <property type="protein sequence ID" value="GFR97046.1"/>
    <property type="molecule type" value="Genomic_DNA"/>
</dbReference>
<organism evidence="2 3">
    <name type="scientific">Elysia marginata</name>
    <dbReference type="NCBI Taxonomy" id="1093978"/>
    <lineage>
        <taxon>Eukaryota</taxon>
        <taxon>Metazoa</taxon>
        <taxon>Spiralia</taxon>
        <taxon>Lophotrochozoa</taxon>
        <taxon>Mollusca</taxon>
        <taxon>Gastropoda</taxon>
        <taxon>Heterobranchia</taxon>
        <taxon>Euthyneura</taxon>
        <taxon>Panpulmonata</taxon>
        <taxon>Sacoglossa</taxon>
        <taxon>Placobranchoidea</taxon>
        <taxon>Plakobranchidae</taxon>
        <taxon>Elysia</taxon>
    </lineage>
</organism>
<feature type="transmembrane region" description="Helical" evidence="1">
    <location>
        <begin position="21"/>
        <end position="40"/>
    </location>
</feature>
<reference evidence="2 3" key="1">
    <citation type="journal article" date="2021" name="Elife">
        <title>Chloroplast acquisition without the gene transfer in kleptoplastic sea slugs, Plakobranchus ocellatus.</title>
        <authorList>
            <person name="Maeda T."/>
            <person name="Takahashi S."/>
            <person name="Yoshida T."/>
            <person name="Shimamura S."/>
            <person name="Takaki Y."/>
            <person name="Nagai Y."/>
            <person name="Toyoda A."/>
            <person name="Suzuki Y."/>
            <person name="Arimoto A."/>
            <person name="Ishii H."/>
            <person name="Satoh N."/>
            <person name="Nishiyama T."/>
            <person name="Hasebe M."/>
            <person name="Maruyama T."/>
            <person name="Minagawa J."/>
            <person name="Obokata J."/>
            <person name="Shigenobu S."/>
        </authorList>
    </citation>
    <scope>NUCLEOTIDE SEQUENCE [LARGE SCALE GENOMIC DNA]</scope>
</reference>
<evidence type="ECO:0000313" key="3">
    <source>
        <dbReference type="Proteomes" id="UP000762676"/>
    </source>
</evidence>
<keyword evidence="1" id="KW-1133">Transmembrane helix</keyword>
<keyword evidence="1" id="KW-0812">Transmembrane</keyword>
<keyword evidence="3" id="KW-1185">Reference proteome</keyword>
<sequence length="79" mass="8961">MHERRPRPSRYLPTGCIQLDTMHSSCIATFSLTTCTWGFYHYPNSAGREQQLWHPIVVVVVVVVVVVEVVVFVFVAVSL</sequence>
<evidence type="ECO:0000313" key="2">
    <source>
        <dbReference type="EMBL" id="GFR97046.1"/>
    </source>
</evidence>
<evidence type="ECO:0000256" key="1">
    <source>
        <dbReference type="SAM" id="Phobius"/>
    </source>
</evidence>
<name>A0AAV4HGR1_9GAST</name>